<dbReference type="Pfam" id="PF10005">
    <property type="entry name" value="Zn_ribbon_DZR_6"/>
    <property type="match status" value="1"/>
</dbReference>
<name>A0ABY5PN11_9ACTN</name>
<evidence type="ECO:0000313" key="2">
    <source>
        <dbReference type="EMBL" id="UUY06093.1"/>
    </source>
</evidence>
<organism evidence="2 3">
    <name type="scientific">Svornostia abyssi</name>
    <dbReference type="NCBI Taxonomy" id="2898438"/>
    <lineage>
        <taxon>Bacteria</taxon>
        <taxon>Bacillati</taxon>
        <taxon>Actinomycetota</taxon>
        <taxon>Thermoleophilia</taxon>
        <taxon>Solirubrobacterales</taxon>
        <taxon>Baekduiaceae</taxon>
        <taxon>Svornostia</taxon>
    </lineage>
</organism>
<dbReference type="InterPro" id="IPR031321">
    <property type="entry name" value="UCP012641"/>
</dbReference>
<evidence type="ECO:0000313" key="3">
    <source>
        <dbReference type="Proteomes" id="UP001058860"/>
    </source>
</evidence>
<dbReference type="PIRSF" id="PIRSF012641">
    <property type="entry name" value="UCP012641"/>
    <property type="match status" value="1"/>
</dbReference>
<feature type="domain" description="Zinc-ribbon" evidence="1">
    <location>
        <begin position="3"/>
        <end position="76"/>
    </location>
</feature>
<evidence type="ECO:0000259" key="1">
    <source>
        <dbReference type="Pfam" id="PF10005"/>
    </source>
</evidence>
<dbReference type="RefSeq" id="WP_353866522.1">
    <property type="nucleotide sequence ID" value="NZ_CP088295.1"/>
</dbReference>
<proteinExistence type="predicted"/>
<dbReference type="Proteomes" id="UP001058860">
    <property type="component" value="Chromosome"/>
</dbReference>
<protein>
    <submittedName>
        <fullName evidence="2">Zinc-binding peptidase</fullName>
    </submittedName>
</protein>
<gene>
    <name evidence="2" type="ORF">LRS13_11430</name>
</gene>
<dbReference type="Pfam" id="PF15887">
    <property type="entry name" value="Peptidase_Mx"/>
    <property type="match status" value="1"/>
</dbReference>
<sequence length="333" mass="36438">MRVFACGRCGRRLYFENSSCLACGAEQSFDSHARELVVNDGSQPRCVNAALIGCNWLADVPGRLCPSCALTAERPASDDTGAIADLVGAEAAKRWLLFQLGELGLPVQSATEREGGLEFRLLSSEHEHVTTGHASGVITLDLAEVDDAHREEMRAQMGEQYRTVLGHFRHEIGHYYWPIIVGGTPLEDECRQLFGDEREDYQEALQRHYENGPPANWMDAHVSAYATMHPAEDWAETFAHYLHIRDSVQTAEAYDLRAAGAASQPSADAAPRAVLLAWFALMPALNGMARSLGLDDPYPFVISPPVIEKLAFVERAVSEAAQAANGSRDSIPS</sequence>
<dbReference type="Gene3D" id="3.40.390.70">
    <property type="match status" value="1"/>
</dbReference>
<keyword evidence="3" id="KW-1185">Reference proteome</keyword>
<dbReference type="EMBL" id="CP088295">
    <property type="protein sequence ID" value="UUY06093.1"/>
    <property type="molecule type" value="Genomic_DNA"/>
</dbReference>
<reference evidence="3" key="1">
    <citation type="submission" date="2021-11" db="EMBL/GenBank/DDBJ databases">
        <title>Cultivation dependent microbiological survey of springs from the worlds oldest radium mine currently devoted to the extraction of radon-saturated water.</title>
        <authorList>
            <person name="Kapinusova G."/>
            <person name="Smrhova T."/>
            <person name="Strejcek M."/>
            <person name="Suman J."/>
            <person name="Jani K."/>
            <person name="Pajer P."/>
            <person name="Uhlik O."/>
        </authorList>
    </citation>
    <scope>NUCLEOTIDE SEQUENCE [LARGE SCALE GENOMIC DNA]</scope>
    <source>
        <strain evidence="3">J379</strain>
    </source>
</reference>
<accession>A0ABY5PN11</accession>
<dbReference type="InterPro" id="IPR011201">
    <property type="entry name" value="Zinc-ribbon_6_bact"/>
</dbReference>